<sequence length="57" mass="6543">MNRAMQVKPADNESRPNSPKNAEERKLFVGMLSKQHNEDDVRALFAPFGVIDEVKMR</sequence>
<evidence type="ECO:0000313" key="2">
    <source>
        <dbReference type="EMBL" id="VDK30562.1"/>
    </source>
</evidence>
<dbReference type="SUPFAM" id="SSF54928">
    <property type="entry name" value="RNA-binding domain, RBD"/>
    <property type="match status" value="1"/>
</dbReference>
<dbReference type="Gene3D" id="3.30.70.330">
    <property type="match status" value="1"/>
</dbReference>
<dbReference type="InterPro" id="IPR012677">
    <property type="entry name" value="Nucleotide-bd_a/b_plait_sf"/>
</dbReference>
<dbReference type="OrthoDB" id="267048at2759"/>
<reference evidence="2 3" key="2">
    <citation type="submission" date="2018-11" db="EMBL/GenBank/DDBJ databases">
        <authorList>
            <consortium name="Pathogen Informatics"/>
        </authorList>
    </citation>
    <scope>NUCLEOTIDE SEQUENCE [LARGE SCALE GENOMIC DNA]</scope>
</reference>
<evidence type="ECO:0000256" key="1">
    <source>
        <dbReference type="SAM" id="MobiDB-lite"/>
    </source>
</evidence>
<protein>
    <submittedName>
        <fullName evidence="4">RRM domain-containing protein</fullName>
    </submittedName>
</protein>
<dbReference type="AlphaFoldDB" id="A0A183CYT3"/>
<dbReference type="InterPro" id="IPR035979">
    <property type="entry name" value="RBD_domain_sf"/>
</dbReference>
<reference evidence="4" key="1">
    <citation type="submission" date="2016-06" db="UniProtKB">
        <authorList>
            <consortium name="WormBaseParasite"/>
        </authorList>
    </citation>
    <scope>IDENTIFICATION</scope>
</reference>
<evidence type="ECO:0000313" key="3">
    <source>
        <dbReference type="Proteomes" id="UP000271098"/>
    </source>
</evidence>
<feature type="region of interest" description="Disordered" evidence="1">
    <location>
        <begin position="1"/>
        <end position="23"/>
    </location>
</feature>
<keyword evidence="3" id="KW-1185">Reference proteome</keyword>
<accession>A0A183CYT3</accession>
<dbReference type="GO" id="GO:0003676">
    <property type="term" value="F:nucleic acid binding"/>
    <property type="evidence" value="ECO:0007669"/>
    <property type="project" value="InterPro"/>
</dbReference>
<dbReference type="EMBL" id="UYRT01002062">
    <property type="protein sequence ID" value="VDK30562.1"/>
    <property type="molecule type" value="Genomic_DNA"/>
</dbReference>
<name>A0A183CYT3_9BILA</name>
<dbReference type="WBParaSite" id="GPUH_0000162801-mRNA-1">
    <property type="protein sequence ID" value="GPUH_0000162801-mRNA-1"/>
    <property type="gene ID" value="GPUH_0000162801"/>
</dbReference>
<evidence type="ECO:0000313" key="4">
    <source>
        <dbReference type="WBParaSite" id="GPUH_0000162801-mRNA-1"/>
    </source>
</evidence>
<organism evidence="4">
    <name type="scientific">Gongylonema pulchrum</name>
    <dbReference type="NCBI Taxonomy" id="637853"/>
    <lineage>
        <taxon>Eukaryota</taxon>
        <taxon>Metazoa</taxon>
        <taxon>Ecdysozoa</taxon>
        <taxon>Nematoda</taxon>
        <taxon>Chromadorea</taxon>
        <taxon>Rhabditida</taxon>
        <taxon>Spirurina</taxon>
        <taxon>Spiruromorpha</taxon>
        <taxon>Spiruroidea</taxon>
        <taxon>Gongylonematidae</taxon>
        <taxon>Gongylonema</taxon>
    </lineage>
</organism>
<proteinExistence type="predicted"/>
<gene>
    <name evidence="2" type="ORF">GPUH_LOCUS1624</name>
</gene>
<dbReference type="Proteomes" id="UP000271098">
    <property type="component" value="Unassembled WGS sequence"/>
</dbReference>